<dbReference type="EMBL" id="SWFS01000112">
    <property type="protein sequence ID" value="KAA8916261.1"/>
    <property type="molecule type" value="Genomic_DNA"/>
</dbReference>
<dbReference type="Pfam" id="PF00241">
    <property type="entry name" value="Cofilin_ADF"/>
    <property type="match status" value="2"/>
</dbReference>
<dbReference type="InterPro" id="IPR028458">
    <property type="entry name" value="Twinfilin"/>
</dbReference>
<evidence type="ECO:0000256" key="4">
    <source>
        <dbReference type="ARBA" id="ARBA00022737"/>
    </source>
</evidence>
<evidence type="ECO:0000256" key="1">
    <source>
        <dbReference type="ARBA" id="ARBA00004245"/>
    </source>
</evidence>
<feature type="region of interest" description="Disordered" evidence="8">
    <location>
        <begin position="144"/>
        <end position="165"/>
    </location>
</feature>
<dbReference type="GO" id="GO:0005884">
    <property type="term" value="C:actin filament"/>
    <property type="evidence" value="ECO:0007669"/>
    <property type="project" value="TreeGrafter"/>
</dbReference>
<name>A0A642V8X7_9ASCO</name>
<dbReference type="PANTHER" id="PTHR13759:SF1">
    <property type="entry name" value="TWINFILIN"/>
    <property type="match status" value="1"/>
</dbReference>
<keyword evidence="5" id="KW-0009">Actin-binding</keyword>
<protein>
    <recommendedName>
        <fullName evidence="9">ADF-H domain-containing protein</fullName>
    </recommendedName>
</protein>
<feature type="compositionally biased region" description="Basic and acidic residues" evidence="8">
    <location>
        <begin position="155"/>
        <end position="165"/>
    </location>
</feature>
<gene>
    <name evidence="10" type="ORF">TRICI_001543</name>
</gene>
<dbReference type="PANTHER" id="PTHR13759">
    <property type="entry name" value="TWINFILIN"/>
    <property type="match status" value="1"/>
</dbReference>
<dbReference type="OrthoDB" id="10006997at2759"/>
<organism evidence="10 11">
    <name type="scientific">Trichomonascus ciferrii</name>
    <dbReference type="NCBI Taxonomy" id="44093"/>
    <lineage>
        <taxon>Eukaryota</taxon>
        <taxon>Fungi</taxon>
        <taxon>Dikarya</taxon>
        <taxon>Ascomycota</taxon>
        <taxon>Saccharomycotina</taxon>
        <taxon>Dipodascomycetes</taxon>
        <taxon>Dipodascales</taxon>
        <taxon>Trichomonascaceae</taxon>
        <taxon>Trichomonascus</taxon>
        <taxon>Trichomonascus ciferrii complex</taxon>
    </lineage>
</organism>
<keyword evidence="4" id="KW-0677">Repeat</keyword>
<dbReference type="GO" id="GO:0005737">
    <property type="term" value="C:cytoplasm"/>
    <property type="evidence" value="ECO:0007669"/>
    <property type="project" value="TreeGrafter"/>
</dbReference>
<evidence type="ECO:0000256" key="2">
    <source>
        <dbReference type="ARBA" id="ARBA00009557"/>
    </source>
</evidence>
<dbReference type="PROSITE" id="PS51263">
    <property type="entry name" value="ADF_H"/>
    <property type="match status" value="1"/>
</dbReference>
<evidence type="ECO:0000259" key="9">
    <source>
        <dbReference type="PROSITE" id="PS51263"/>
    </source>
</evidence>
<dbReference type="GO" id="GO:0003785">
    <property type="term" value="F:actin monomer binding"/>
    <property type="evidence" value="ECO:0007669"/>
    <property type="project" value="TreeGrafter"/>
</dbReference>
<accession>A0A642V8X7</accession>
<dbReference type="Gene3D" id="3.40.20.10">
    <property type="entry name" value="Severin"/>
    <property type="match status" value="2"/>
</dbReference>
<dbReference type="VEuPathDB" id="FungiDB:TRICI_001543"/>
<keyword evidence="6" id="KW-0206">Cytoskeleton</keyword>
<dbReference type="AlphaFoldDB" id="A0A642V8X7"/>
<feature type="domain" description="ADF-H" evidence="9">
    <location>
        <begin position="1"/>
        <end position="114"/>
    </location>
</feature>
<dbReference type="GO" id="GO:0051015">
    <property type="term" value="F:actin filament binding"/>
    <property type="evidence" value="ECO:0007669"/>
    <property type="project" value="TreeGrafter"/>
</dbReference>
<sequence>MHSEQRANGIPEQCDVEQHVARGSEDDCLRDFDALHSHVEAHKPRYIVFRLDEDNEYAFITYVPDMADVRQKMLYASSANTVQRQLGGRERFRHALYWNDLADVSSRGWREHLAHVQAPDPTSEAEAREAATLGGLVGAGTSGARSHLAEVGSDNSKDNNDDAWRAPEDKDSVVAFVQQHQPATGRALRVSVDPTTERLCAEPHHEIESDRDFFAEGKPAYMLYPHPGGALYFVYTCPPASSVRDKMLYSFKKDIVTRLVAQHKPALQVLEASEPDDLSHHNLFATSPPKNENAPEPVVNKPRFNRPKPPGRR</sequence>
<evidence type="ECO:0000256" key="3">
    <source>
        <dbReference type="ARBA" id="ARBA00022490"/>
    </source>
</evidence>
<evidence type="ECO:0000256" key="8">
    <source>
        <dbReference type="SAM" id="MobiDB-lite"/>
    </source>
</evidence>
<dbReference type="InterPro" id="IPR029006">
    <property type="entry name" value="ADF-H/Gelsolin-like_dom_sf"/>
</dbReference>
<dbReference type="GO" id="GO:0051016">
    <property type="term" value="P:barbed-end actin filament capping"/>
    <property type="evidence" value="ECO:0007669"/>
    <property type="project" value="TreeGrafter"/>
</dbReference>
<evidence type="ECO:0000256" key="7">
    <source>
        <dbReference type="ARBA" id="ARBA00038532"/>
    </source>
</evidence>
<feature type="compositionally biased region" description="Basic residues" evidence="8">
    <location>
        <begin position="303"/>
        <end position="313"/>
    </location>
</feature>
<dbReference type="InterPro" id="IPR002108">
    <property type="entry name" value="ADF-H"/>
</dbReference>
<comment type="subunit">
    <text evidence="7">Interacts with G-actin; ADP-actin form.</text>
</comment>
<comment type="caution">
    <text evidence="10">The sequence shown here is derived from an EMBL/GenBank/DDBJ whole genome shotgun (WGS) entry which is preliminary data.</text>
</comment>
<reference evidence="10" key="1">
    <citation type="journal article" date="2019" name="G3 (Bethesda)">
        <title>Genome Assemblies of Two Rare Opportunistic Yeast Pathogens: Diutina rugosa (syn. Candida rugosa) and Trichomonascus ciferrii (syn. Candida ciferrii).</title>
        <authorList>
            <person name="Mixao V."/>
            <person name="Saus E."/>
            <person name="Hansen A.P."/>
            <person name="Lass-Florl C."/>
            <person name="Gabaldon T."/>
        </authorList>
    </citation>
    <scope>NUCLEOTIDE SEQUENCE</scope>
    <source>
        <strain evidence="10">CBS 4856</strain>
    </source>
</reference>
<evidence type="ECO:0000256" key="6">
    <source>
        <dbReference type="ARBA" id="ARBA00023212"/>
    </source>
</evidence>
<dbReference type="Proteomes" id="UP000761534">
    <property type="component" value="Unassembled WGS sequence"/>
</dbReference>
<keyword evidence="3" id="KW-0963">Cytoplasm</keyword>
<evidence type="ECO:0000313" key="10">
    <source>
        <dbReference type="EMBL" id="KAA8916261.1"/>
    </source>
</evidence>
<evidence type="ECO:0000313" key="11">
    <source>
        <dbReference type="Proteomes" id="UP000761534"/>
    </source>
</evidence>
<dbReference type="GO" id="GO:0030042">
    <property type="term" value="P:actin filament depolymerization"/>
    <property type="evidence" value="ECO:0007669"/>
    <property type="project" value="TreeGrafter"/>
</dbReference>
<comment type="subcellular location">
    <subcellularLocation>
        <location evidence="1">Cytoplasm</location>
        <location evidence="1">Cytoskeleton</location>
    </subcellularLocation>
</comment>
<dbReference type="CDD" id="cd11285">
    <property type="entry name" value="ADF_Twf-N_like"/>
    <property type="match status" value="1"/>
</dbReference>
<dbReference type="SMART" id="SM00102">
    <property type="entry name" value="ADF"/>
    <property type="match status" value="1"/>
</dbReference>
<dbReference type="SUPFAM" id="SSF55753">
    <property type="entry name" value="Actin depolymerizing proteins"/>
    <property type="match status" value="2"/>
</dbReference>
<proteinExistence type="inferred from homology"/>
<evidence type="ECO:0000256" key="5">
    <source>
        <dbReference type="ARBA" id="ARBA00023203"/>
    </source>
</evidence>
<keyword evidence="11" id="KW-1185">Reference proteome</keyword>
<comment type="similarity">
    <text evidence="2">Belongs to the actin-binding proteins ADF family. Twinfilin subfamily.</text>
</comment>
<feature type="region of interest" description="Disordered" evidence="8">
    <location>
        <begin position="273"/>
        <end position="313"/>
    </location>
</feature>